<evidence type="ECO:0000313" key="3">
    <source>
        <dbReference type="Proteomes" id="UP000533639"/>
    </source>
</evidence>
<feature type="region of interest" description="Disordered" evidence="1">
    <location>
        <begin position="53"/>
        <end position="105"/>
    </location>
</feature>
<evidence type="ECO:0000313" key="2">
    <source>
        <dbReference type="EMBL" id="CAC9976141.1"/>
    </source>
</evidence>
<gene>
    <name evidence="2" type="ORF">FLAPXU55_03865</name>
</gene>
<dbReference type="AlphaFoldDB" id="A0A9N8P3C1"/>
<proteinExistence type="predicted"/>
<accession>A0A9N8P3C1</accession>
<dbReference type="EMBL" id="CAIJDE010000058">
    <property type="protein sequence ID" value="CAC9976141.1"/>
    <property type="molecule type" value="Genomic_DNA"/>
</dbReference>
<sequence>MYSLLNHNSDYFIADYIQVLIQKALGLLKILNLKVMENLHNYSSEELQKCPYHQQLNTSADKTSGKHINTGDWGEERDEDGTDPNRYEKGFNNNSGETGSAAANK</sequence>
<evidence type="ECO:0000256" key="1">
    <source>
        <dbReference type="SAM" id="MobiDB-lite"/>
    </source>
</evidence>
<keyword evidence="3" id="KW-1185">Reference proteome</keyword>
<feature type="compositionally biased region" description="Polar residues" evidence="1">
    <location>
        <begin position="91"/>
        <end position="105"/>
    </location>
</feature>
<dbReference type="Proteomes" id="UP000533639">
    <property type="component" value="Unassembled WGS sequence"/>
</dbReference>
<name>A0A9N8P3C1_9FLAO</name>
<organism evidence="2 3">
    <name type="scientific">Flavobacterium panici</name>
    <dbReference type="NCBI Taxonomy" id="2654843"/>
    <lineage>
        <taxon>Bacteria</taxon>
        <taxon>Pseudomonadati</taxon>
        <taxon>Bacteroidota</taxon>
        <taxon>Flavobacteriia</taxon>
        <taxon>Flavobacteriales</taxon>
        <taxon>Flavobacteriaceae</taxon>
        <taxon>Flavobacterium</taxon>
    </lineage>
</organism>
<reference evidence="2 3" key="1">
    <citation type="submission" date="2020-06" db="EMBL/GenBank/DDBJ databases">
        <authorList>
            <person name="Criscuolo A."/>
        </authorList>
    </citation>
    <scope>NUCLEOTIDE SEQUENCE [LARGE SCALE GENOMIC DNA]</scope>
    <source>
        <strain evidence="2">PXU-55</strain>
    </source>
</reference>
<comment type="caution">
    <text evidence="2">The sequence shown here is derived from an EMBL/GenBank/DDBJ whole genome shotgun (WGS) entry which is preliminary data.</text>
</comment>
<feature type="compositionally biased region" description="Acidic residues" evidence="1">
    <location>
        <begin position="73"/>
        <end position="82"/>
    </location>
</feature>
<protein>
    <submittedName>
        <fullName evidence="2">Uncharacterized protein</fullName>
    </submittedName>
</protein>